<keyword evidence="1" id="KW-1133">Transmembrane helix</keyword>
<evidence type="ECO:0000313" key="3">
    <source>
        <dbReference type="Proteomes" id="UP001597512"/>
    </source>
</evidence>
<evidence type="ECO:0008006" key="4">
    <source>
        <dbReference type="Google" id="ProtNLM"/>
    </source>
</evidence>
<name>A0ABW6ALY5_9BACT</name>
<sequence length="1294" mass="144569">MNGSLKKGVKIGLIVAAIPLVIAGLLYYVLVHNLKDILKYAVEKQTKGGYTVNSKDIRLSLLDKTIRIDELVLTRKDTTNVLLYYNLTIPKAYLSIESWQELLVDKRVSIDSFSVEKPEVVIHDYKAPETSRRQTSFQTAMILENLQKALAHLHAKAFTIQHGSLTIYKRINPVPFRINDVTFTVRNFQKIDNNDKHVFGSDNVELALGRQRWQLSDGKNNLSFTGLRFSSATQLFEIDSILFQKPATAGQGETSLRADRFFFTSSHLPAVYQKGELILDTLICVRPILTLPLGANKNQSQDTTIHSNLKSLFNDVTIRYTQIKDGEILLAGHTRKASRAGTKKANLTIYNLVFNPRKQPSLSTDSLRLNLKNITFFSKDSLFKIAVESFTLLNHDVLFNQVAYGPVARQASGNQLTFTAPALRLRNISLEDLLRKRLVATDAQLVRPFIRIVATKKTPATTRPDTATVTRHTKIDMYQTLHGLAELLQVKTFRIIDASAQYTLAGYKPVTVDLKNMNATILLNKLLLSDSLVDIKHAMPRLTIGQVNAVANGMKLGLNQYTFDGKKRHNWLGKLRLDLANGTTLTGEKLYWEVFDWDVFQKTKAIQIDQLRMSTLTVDANVAGRPKATKFDSLSVKSTASANPKKPLPRLRIGQLHVGRIAMKATLPNQTLAGFGGEGIQVDKLTTDAHFFRWAQVSGKLNTLYFNQPGGKQITAETLVLNTQQNNTLTNLTYVDNQPDQTLQIRLPQLVLNGPFSSTDFSAVALSSVQVERPELTMVSEPQQRPAGRANVFSIPLNLILTKLHVNQALVNYTAQKGQDSTRIQTRVDMEVASLVAKKNEAVTVASVRVSPAGLTVGMPTLQTTVPSVNIQLLNGKLSVTPSGKPTLAAHVMADWEVAGLHPKLSAKKHKTPVDLRVNGITGNVDLPDFRWTAGTKIPWTTWVDHANVAIQGLNFKSTTTHLEAEKVVWTHKSSQLELDNFSIYPTKSKEDAMGPSQLQGDYIMVHGRKAQLSGIKTYRWYHDSTIAITHILLDHINTDVSRDKRLPDPAQLPNKPMPTRLLAGIKVPFRVDSISVINSQVNYHETSKLTNRVGTIPLKEINGTLKIITNRPNHAADSLTLLASTKLLGLHIKQLHYRESYGDSLSGFRMGLNTSDFHMTELTPITNPMATADLDDGYLEPMTARMAGNKYASVGNMRFFYSGLKLRLLGHADTTRKSILIRFENFIVGKVLRKKNQQMARIFYDRDQKKFIFGYWIKSIMSGVLVSVGVKGNKKYHANYLKLSQQHSLPIEE</sequence>
<protein>
    <recommendedName>
        <fullName evidence="4">DUF748 domain-containing protein</fullName>
    </recommendedName>
</protein>
<keyword evidence="1" id="KW-0812">Transmembrane</keyword>
<feature type="transmembrane region" description="Helical" evidence="1">
    <location>
        <begin position="12"/>
        <end position="30"/>
    </location>
</feature>
<dbReference type="Proteomes" id="UP001597512">
    <property type="component" value="Unassembled WGS sequence"/>
</dbReference>
<accession>A0ABW6ALY5</accession>
<keyword evidence="3" id="KW-1185">Reference proteome</keyword>
<reference evidence="3" key="1">
    <citation type="journal article" date="2019" name="Int. J. Syst. Evol. Microbiol.">
        <title>The Global Catalogue of Microorganisms (GCM) 10K type strain sequencing project: providing services to taxonomists for standard genome sequencing and annotation.</title>
        <authorList>
            <consortium name="The Broad Institute Genomics Platform"/>
            <consortium name="The Broad Institute Genome Sequencing Center for Infectious Disease"/>
            <person name="Wu L."/>
            <person name="Ma J."/>
        </authorList>
    </citation>
    <scope>NUCLEOTIDE SEQUENCE [LARGE SCALE GENOMIC DNA]</scope>
    <source>
        <strain evidence="3">KCTC 52490</strain>
    </source>
</reference>
<keyword evidence="1" id="KW-0472">Membrane</keyword>
<gene>
    <name evidence="2" type="ORF">ACFS25_15490</name>
</gene>
<dbReference type="EMBL" id="JBHUOM010000012">
    <property type="protein sequence ID" value="MFD2935195.1"/>
    <property type="molecule type" value="Genomic_DNA"/>
</dbReference>
<evidence type="ECO:0000256" key="1">
    <source>
        <dbReference type="SAM" id="Phobius"/>
    </source>
</evidence>
<proteinExistence type="predicted"/>
<organism evidence="2 3">
    <name type="scientific">Spirosoma flavum</name>
    <dbReference type="NCBI Taxonomy" id="2048557"/>
    <lineage>
        <taxon>Bacteria</taxon>
        <taxon>Pseudomonadati</taxon>
        <taxon>Bacteroidota</taxon>
        <taxon>Cytophagia</taxon>
        <taxon>Cytophagales</taxon>
        <taxon>Cytophagaceae</taxon>
        <taxon>Spirosoma</taxon>
    </lineage>
</organism>
<evidence type="ECO:0000313" key="2">
    <source>
        <dbReference type="EMBL" id="MFD2935195.1"/>
    </source>
</evidence>
<dbReference type="RefSeq" id="WP_381502652.1">
    <property type="nucleotide sequence ID" value="NZ_JBHUOM010000012.1"/>
</dbReference>
<comment type="caution">
    <text evidence="2">The sequence shown here is derived from an EMBL/GenBank/DDBJ whole genome shotgun (WGS) entry which is preliminary data.</text>
</comment>